<reference evidence="6 7" key="1">
    <citation type="submission" date="2018-04" db="EMBL/GenBank/DDBJ databases">
        <title>Genomic Encyclopedia of Archaeal and Bacterial Type Strains, Phase II (KMG-II): from individual species to whole genera.</title>
        <authorList>
            <person name="Goeker M."/>
        </authorList>
    </citation>
    <scope>NUCLEOTIDE SEQUENCE [LARGE SCALE GENOMIC DNA]</scope>
    <source>
        <strain evidence="6 7">DSM 45169</strain>
    </source>
</reference>
<evidence type="ECO:0000256" key="3">
    <source>
        <dbReference type="ARBA" id="ARBA00022741"/>
    </source>
</evidence>
<protein>
    <submittedName>
        <fullName evidence="6">ABC-2 type transport system ATP-binding protein/heme exporter protein A</fullName>
    </submittedName>
</protein>
<evidence type="ECO:0000256" key="1">
    <source>
        <dbReference type="ARBA" id="ARBA00005417"/>
    </source>
</evidence>
<dbReference type="Proteomes" id="UP000241639">
    <property type="component" value="Unassembled WGS sequence"/>
</dbReference>
<dbReference type="InterPro" id="IPR027417">
    <property type="entry name" value="P-loop_NTPase"/>
</dbReference>
<dbReference type="Pfam" id="PF00005">
    <property type="entry name" value="ABC_tran"/>
    <property type="match status" value="1"/>
</dbReference>
<accession>A0A2T4ZD81</accession>
<dbReference type="PANTHER" id="PTHR42711">
    <property type="entry name" value="ABC TRANSPORTER ATP-BINDING PROTEIN"/>
    <property type="match status" value="1"/>
</dbReference>
<evidence type="ECO:0000259" key="5">
    <source>
        <dbReference type="PROSITE" id="PS50893"/>
    </source>
</evidence>
<keyword evidence="3" id="KW-0547">Nucleotide-binding</keyword>
<evidence type="ECO:0000256" key="4">
    <source>
        <dbReference type="ARBA" id="ARBA00022840"/>
    </source>
</evidence>
<keyword evidence="2" id="KW-0813">Transport</keyword>
<keyword evidence="7" id="KW-1185">Reference proteome</keyword>
<evidence type="ECO:0000256" key="2">
    <source>
        <dbReference type="ARBA" id="ARBA00022448"/>
    </source>
</evidence>
<dbReference type="PANTHER" id="PTHR42711:SF5">
    <property type="entry name" value="ABC TRANSPORTER ATP-BINDING PROTEIN NATA"/>
    <property type="match status" value="1"/>
</dbReference>
<dbReference type="SUPFAM" id="SSF52540">
    <property type="entry name" value="P-loop containing nucleoside triphosphate hydrolases"/>
    <property type="match status" value="1"/>
</dbReference>
<dbReference type="GO" id="GO:0005524">
    <property type="term" value="F:ATP binding"/>
    <property type="evidence" value="ECO:0007669"/>
    <property type="project" value="UniProtKB-KW"/>
</dbReference>
<comment type="similarity">
    <text evidence="1">Belongs to the ABC transporter superfamily.</text>
</comment>
<evidence type="ECO:0000313" key="6">
    <source>
        <dbReference type="EMBL" id="PTM59837.1"/>
    </source>
</evidence>
<dbReference type="EMBL" id="PZZP01000001">
    <property type="protein sequence ID" value="PTM59837.1"/>
    <property type="molecule type" value="Genomic_DNA"/>
</dbReference>
<gene>
    <name evidence="6" type="ORF">C8J48_2471</name>
</gene>
<comment type="caution">
    <text evidence="6">The sequence shown here is derived from an EMBL/GenBank/DDBJ whole genome shotgun (WGS) entry which is preliminary data.</text>
</comment>
<dbReference type="AlphaFoldDB" id="A0A2T4ZD81"/>
<dbReference type="SMART" id="SM00382">
    <property type="entry name" value="AAA"/>
    <property type="match status" value="1"/>
</dbReference>
<evidence type="ECO:0000313" key="7">
    <source>
        <dbReference type="Proteomes" id="UP000241639"/>
    </source>
</evidence>
<dbReference type="GO" id="GO:0016887">
    <property type="term" value="F:ATP hydrolysis activity"/>
    <property type="evidence" value="ECO:0007669"/>
    <property type="project" value="InterPro"/>
</dbReference>
<dbReference type="RefSeq" id="WP_170105437.1">
    <property type="nucleotide sequence ID" value="NZ_PZZP01000001.1"/>
</dbReference>
<keyword evidence="4 6" id="KW-0067">ATP-binding</keyword>
<organism evidence="6 7">
    <name type="scientific">Desmospora activa DSM 45169</name>
    <dbReference type="NCBI Taxonomy" id="1121389"/>
    <lineage>
        <taxon>Bacteria</taxon>
        <taxon>Bacillati</taxon>
        <taxon>Bacillota</taxon>
        <taxon>Bacilli</taxon>
        <taxon>Bacillales</taxon>
        <taxon>Thermoactinomycetaceae</taxon>
        <taxon>Desmospora</taxon>
    </lineage>
</organism>
<dbReference type="InterPro" id="IPR003439">
    <property type="entry name" value="ABC_transporter-like_ATP-bd"/>
</dbReference>
<dbReference type="Gene3D" id="3.40.50.300">
    <property type="entry name" value="P-loop containing nucleotide triphosphate hydrolases"/>
    <property type="match status" value="1"/>
</dbReference>
<dbReference type="InterPro" id="IPR003593">
    <property type="entry name" value="AAA+_ATPase"/>
</dbReference>
<name>A0A2T4ZD81_9BACL</name>
<dbReference type="InterPro" id="IPR050763">
    <property type="entry name" value="ABC_transporter_ATP-binding"/>
</dbReference>
<feature type="domain" description="ABC transporter" evidence="5">
    <location>
        <begin position="3"/>
        <end position="255"/>
    </location>
</feature>
<sequence>MRIEWSHVNKVFYGKEEGDRFSYQRQAQTGLLDFTASLKQGVTVILGPEGSGKSTLLRVTAAAAVPDDGRITYQTHRSEVHVWSKSIAAMGSASPMEALRQRIGYVPQRKRLNHDTPLDESLLYLAQSYQLPQPKKRAAELIARWGLAGVRKQPLNELSRDVAARYIIARSLISEPPIWLLDEPAHGLDDWGWQLFMQELTRRRQHGITVLATNDLELAEAADHLLLMEAGSCRRIGPRKILTAGVPDGTVASWYRTMQTFSKVKTRSP</sequence>
<dbReference type="PROSITE" id="PS50893">
    <property type="entry name" value="ABC_TRANSPORTER_2"/>
    <property type="match status" value="1"/>
</dbReference>
<proteinExistence type="inferred from homology"/>